<evidence type="ECO:0000256" key="1">
    <source>
        <dbReference type="ARBA" id="ARBA00022491"/>
    </source>
</evidence>
<evidence type="ECO:0000313" key="11">
    <source>
        <dbReference type="Proteomes" id="UP000449710"/>
    </source>
</evidence>
<dbReference type="Gene3D" id="3.10.129.10">
    <property type="entry name" value="Hotdog Thioesterase"/>
    <property type="match status" value="1"/>
</dbReference>
<keyword evidence="5" id="KW-0443">Lipid metabolism</keyword>
<dbReference type="InterPro" id="IPR006683">
    <property type="entry name" value="Thioestr_dom"/>
</dbReference>
<dbReference type="InterPro" id="IPR017275">
    <property type="entry name" value="Transcription_factor_FapR"/>
</dbReference>
<dbReference type="NCBIfam" id="NF003359">
    <property type="entry name" value="PRK04424.1"/>
    <property type="match status" value="1"/>
</dbReference>
<sequence length="193" mass="22070">MSRKKRVSKKERQEKLKEMIKEDPFQNDEELASNFGVSIQTLRLDRMELGIPELRERFRNVAQANYEKVRSMTGTEIVGELIDLTLGKQGLSILETDEEMAFTKTNIVRGHHIFSQAESLAMAVIDADVALTGVANIKYLKPIYLGDKLVAKAELVRIRGNKHFVHVKITVNQKQVFRGKFIFVSLSMDMDEE</sequence>
<evidence type="ECO:0000313" key="10">
    <source>
        <dbReference type="EMBL" id="NBG89111.1"/>
    </source>
</evidence>
<dbReference type="InterPro" id="IPR036390">
    <property type="entry name" value="WH_DNA-bd_sf"/>
</dbReference>
<accession>A0AA44BG54</accession>
<feature type="domain" description="Thioesterase" evidence="9">
    <location>
        <begin position="125"/>
        <end position="172"/>
    </location>
</feature>
<dbReference type="SUPFAM" id="SSF54637">
    <property type="entry name" value="Thioesterase/thiol ester dehydrase-isomerase"/>
    <property type="match status" value="1"/>
</dbReference>
<dbReference type="PIRSF" id="PIRSF037733">
    <property type="entry name" value="Transcription_factor_FapR"/>
    <property type="match status" value="1"/>
</dbReference>
<evidence type="ECO:0000256" key="4">
    <source>
        <dbReference type="ARBA" id="ARBA00023015"/>
    </source>
</evidence>
<keyword evidence="8" id="KW-0804">Transcription</keyword>
<dbReference type="GO" id="GO:0003677">
    <property type="term" value="F:DNA binding"/>
    <property type="evidence" value="ECO:0007669"/>
    <property type="project" value="UniProtKB-KW"/>
</dbReference>
<comment type="caution">
    <text evidence="10">The sequence shown here is derived from an EMBL/GenBank/DDBJ whole genome shotgun (WGS) entry which is preliminary data.</text>
</comment>
<evidence type="ECO:0000256" key="8">
    <source>
        <dbReference type="ARBA" id="ARBA00023163"/>
    </source>
</evidence>
<dbReference type="Gene3D" id="1.10.10.10">
    <property type="entry name" value="Winged helix-like DNA-binding domain superfamily/Winged helix DNA-binding domain"/>
    <property type="match status" value="1"/>
</dbReference>
<dbReference type="GO" id="GO:0003700">
    <property type="term" value="F:DNA-binding transcription factor activity"/>
    <property type="evidence" value="ECO:0007669"/>
    <property type="project" value="InterPro"/>
</dbReference>
<keyword evidence="1" id="KW-0678">Repressor</keyword>
<evidence type="ECO:0000256" key="7">
    <source>
        <dbReference type="ARBA" id="ARBA00023160"/>
    </source>
</evidence>
<evidence type="ECO:0000256" key="5">
    <source>
        <dbReference type="ARBA" id="ARBA00023098"/>
    </source>
</evidence>
<evidence type="ECO:0000256" key="3">
    <source>
        <dbReference type="ARBA" id="ARBA00022832"/>
    </source>
</evidence>
<dbReference type="SUPFAM" id="SSF46785">
    <property type="entry name" value="Winged helix' DNA-binding domain"/>
    <property type="match status" value="1"/>
</dbReference>
<dbReference type="RefSeq" id="WP_160722452.1">
    <property type="nucleotide sequence ID" value="NZ_SUMG01000017.1"/>
</dbReference>
<reference evidence="10 11" key="1">
    <citation type="submission" date="2019-04" db="EMBL/GenBank/DDBJ databases">
        <title>Isachenkonia alkalipeptolytica gen. nov. sp. nov. a new anaerobic, alkiliphilic organothrophic bacterium capable to reduce synthesized ferrihydrite isolated from a soda lake.</title>
        <authorList>
            <person name="Toshchakov S.V."/>
            <person name="Zavarzina D.G."/>
            <person name="Zhilina T.N."/>
            <person name="Kostrikina N.A."/>
            <person name="Kublanov I.V."/>
        </authorList>
    </citation>
    <scope>NUCLEOTIDE SEQUENCE [LARGE SCALE GENOMIC DNA]</scope>
    <source>
        <strain evidence="10 11">Z-1701</strain>
    </source>
</reference>
<dbReference type="CDD" id="cd03440">
    <property type="entry name" value="hot_dog"/>
    <property type="match status" value="1"/>
</dbReference>
<keyword evidence="4" id="KW-0805">Transcription regulation</keyword>
<protein>
    <submittedName>
        <fullName evidence="10">Transcription factor FapR</fullName>
    </submittedName>
</protein>
<keyword evidence="7" id="KW-0275">Fatty acid biosynthesis</keyword>
<dbReference type="Pfam" id="PF03061">
    <property type="entry name" value="4HBT"/>
    <property type="match status" value="1"/>
</dbReference>
<proteinExistence type="predicted"/>
<gene>
    <name evidence="10" type="primary">fapR</name>
    <name evidence="10" type="ORF">ISALK_11490</name>
</gene>
<dbReference type="InterPro" id="IPR029069">
    <property type="entry name" value="HotDog_dom_sf"/>
</dbReference>
<dbReference type="EMBL" id="SUMG01000017">
    <property type="protein sequence ID" value="NBG89111.1"/>
    <property type="molecule type" value="Genomic_DNA"/>
</dbReference>
<dbReference type="GO" id="GO:0045717">
    <property type="term" value="P:negative regulation of fatty acid biosynthetic process"/>
    <property type="evidence" value="ECO:0007669"/>
    <property type="project" value="InterPro"/>
</dbReference>
<keyword evidence="11" id="KW-1185">Reference proteome</keyword>
<organism evidence="10 11">
    <name type="scientific">Isachenkonia alkalipeptolytica</name>
    <dbReference type="NCBI Taxonomy" id="2565777"/>
    <lineage>
        <taxon>Bacteria</taxon>
        <taxon>Bacillati</taxon>
        <taxon>Bacillota</taxon>
        <taxon>Clostridia</taxon>
        <taxon>Eubacteriales</taxon>
        <taxon>Clostridiaceae</taxon>
        <taxon>Isachenkonia</taxon>
    </lineage>
</organism>
<evidence type="ECO:0000256" key="6">
    <source>
        <dbReference type="ARBA" id="ARBA00023125"/>
    </source>
</evidence>
<name>A0AA44BG54_9CLOT</name>
<dbReference type="AlphaFoldDB" id="A0AA44BG54"/>
<dbReference type="GO" id="GO:0006633">
    <property type="term" value="P:fatty acid biosynthetic process"/>
    <property type="evidence" value="ECO:0007669"/>
    <property type="project" value="UniProtKB-KW"/>
</dbReference>
<keyword evidence="6" id="KW-0238">DNA-binding</keyword>
<dbReference type="InterPro" id="IPR036388">
    <property type="entry name" value="WH-like_DNA-bd_sf"/>
</dbReference>
<dbReference type="Proteomes" id="UP000449710">
    <property type="component" value="Unassembled WGS sequence"/>
</dbReference>
<keyword evidence="2" id="KW-0444">Lipid biosynthesis</keyword>
<dbReference type="GO" id="GO:0045892">
    <property type="term" value="P:negative regulation of DNA-templated transcription"/>
    <property type="evidence" value="ECO:0007669"/>
    <property type="project" value="InterPro"/>
</dbReference>
<keyword evidence="3" id="KW-0276">Fatty acid metabolism</keyword>
<evidence type="ECO:0000256" key="2">
    <source>
        <dbReference type="ARBA" id="ARBA00022516"/>
    </source>
</evidence>
<evidence type="ECO:0000259" key="9">
    <source>
        <dbReference type="Pfam" id="PF03061"/>
    </source>
</evidence>